<feature type="domain" description="HTH lysR-type" evidence="5">
    <location>
        <begin position="8"/>
        <end position="65"/>
    </location>
</feature>
<dbReference type="PROSITE" id="PS50931">
    <property type="entry name" value="HTH_LYSR"/>
    <property type="match status" value="1"/>
</dbReference>
<dbReference type="InterPro" id="IPR036390">
    <property type="entry name" value="WH_DNA-bd_sf"/>
</dbReference>
<dbReference type="EMBL" id="CP002289">
    <property type="protein sequence ID" value="ADP19999.1"/>
    <property type="molecule type" value="Genomic_DNA"/>
</dbReference>
<dbReference type="PRINTS" id="PR00039">
    <property type="entry name" value="HTHLYSR"/>
</dbReference>
<dbReference type="OrthoDB" id="646694at2"/>
<reference evidence="7" key="1">
    <citation type="journal article" date="2011" name="J. Bacteriol.">
        <title>Complete genome sequence of the haloaromatic acid-degrading bacterium Achromobacter xylosoxidans A8.</title>
        <authorList>
            <person name="Strnad H."/>
            <person name="Ridl J."/>
            <person name="Paces J."/>
            <person name="Kolar M."/>
            <person name="Vlcek C."/>
            <person name="Paces V."/>
        </authorList>
    </citation>
    <scope>NUCLEOTIDE SEQUENCE [LARGE SCALE GENOMIC DNA]</scope>
    <source>
        <strain evidence="7">A8</strain>
        <plasmid evidence="7">pA82</plasmid>
    </source>
</reference>
<dbReference type="InterPro" id="IPR005119">
    <property type="entry name" value="LysR_subst-bd"/>
</dbReference>
<dbReference type="GO" id="GO:0003700">
    <property type="term" value="F:DNA-binding transcription factor activity"/>
    <property type="evidence" value="ECO:0007669"/>
    <property type="project" value="InterPro"/>
</dbReference>
<dbReference type="RefSeq" id="WP_013397187.1">
    <property type="nucleotide sequence ID" value="NC_014642.1"/>
</dbReference>
<dbReference type="FunFam" id="1.10.10.10:FF:000001">
    <property type="entry name" value="LysR family transcriptional regulator"/>
    <property type="match status" value="1"/>
</dbReference>
<dbReference type="PATRIC" id="fig|762376.5.peg.6707"/>
<dbReference type="InterPro" id="IPR036388">
    <property type="entry name" value="WH-like_DNA-bd_sf"/>
</dbReference>
<organism evidence="6 7">
    <name type="scientific">Achromobacter xylosoxidans (strain A8)</name>
    <dbReference type="NCBI Taxonomy" id="762376"/>
    <lineage>
        <taxon>Bacteria</taxon>
        <taxon>Pseudomonadati</taxon>
        <taxon>Pseudomonadota</taxon>
        <taxon>Betaproteobacteria</taxon>
        <taxon>Burkholderiales</taxon>
        <taxon>Alcaligenaceae</taxon>
        <taxon>Achromobacter</taxon>
    </lineage>
</organism>
<dbReference type="GO" id="GO:0003677">
    <property type="term" value="F:DNA binding"/>
    <property type="evidence" value="ECO:0007669"/>
    <property type="project" value="UniProtKB-KW"/>
</dbReference>
<evidence type="ECO:0000313" key="6">
    <source>
        <dbReference type="EMBL" id="ADP19999.1"/>
    </source>
</evidence>
<keyword evidence="4" id="KW-0804">Transcription</keyword>
<evidence type="ECO:0000256" key="4">
    <source>
        <dbReference type="ARBA" id="ARBA00023163"/>
    </source>
</evidence>
<proteinExistence type="inferred from homology"/>
<keyword evidence="3" id="KW-0238">DNA-binding</keyword>
<dbReference type="InterPro" id="IPR050950">
    <property type="entry name" value="HTH-type_LysR_regulators"/>
</dbReference>
<protein>
    <submittedName>
        <fullName evidence="6">Bacterial regulatory helix-turn-helix protein, LysR family protein 205</fullName>
    </submittedName>
</protein>
<dbReference type="HOGENOM" id="CLU_039613_6_0_4"/>
<evidence type="ECO:0000313" key="7">
    <source>
        <dbReference type="Proteomes" id="UP000006876"/>
    </source>
</evidence>
<keyword evidence="2" id="KW-0805">Transcription regulation</keyword>
<keyword evidence="6" id="KW-0614">Plasmid</keyword>
<dbReference type="Gene3D" id="1.10.10.10">
    <property type="entry name" value="Winged helix-like DNA-binding domain superfamily/Winged helix DNA-binding domain"/>
    <property type="match status" value="1"/>
</dbReference>
<evidence type="ECO:0000256" key="1">
    <source>
        <dbReference type="ARBA" id="ARBA00009437"/>
    </source>
</evidence>
<dbReference type="GO" id="GO:0005829">
    <property type="term" value="C:cytosol"/>
    <property type="evidence" value="ECO:0007669"/>
    <property type="project" value="TreeGrafter"/>
</dbReference>
<dbReference type="Proteomes" id="UP000006876">
    <property type="component" value="Plasmid pA82"/>
</dbReference>
<name>E3HY45_ACHXA</name>
<sequence length="316" mass="34490">MLDKLNNLSLRQLRAMDEVATRGSFVEAARHLHLTPSALSETIKALERQLGLRLFDRSTRSVSLTQAGNAFLEHVRNSLQLLDHGVTHVAELRDLSAGHVRVMGATSALSCLVAPCVAGMWRESSRLKVELRTGLSQDMLAALREGRVDFCVASLPPGTGIDVDHIPLIEDRFGLVGRHDHPALQVDEVKLRDAGKFPYVSLNTRTSIDDTLASLSDVPAAFLEPSFIVDGTGSMAAILEQGVTLAILPALVLHQMRLPALRYVPLTAEFPVRRIELCRRAGRSLSPAAQMLWNAVLRQAQILGRVAGIRNLGPQT</sequence>
<comment type="similarity">
    <text evidence="1">Belongs to the LysR transcriptional regulatory family.</text>
</comment>
<dbReference type="AlphaFoldDB" id="E3HY45"/>
<evidence type="ECO:0000259" key="5">
    <source>
        <dbReference type="PROSITE" id="PS50931"/>
    </source>
</evidence>
<dbReference type="Gene3D" id="3.40.190.290">
    <property type="match status" value="1"/>
</dbReference>
<dbReference type="SUPFAM" id="SSF53850">
    <property type="entry name" value="Periplasmic binding protein-like II"/>
    <property type="match status" value="1"/>
</dbReference>
<accession>E3HY45</accession>
<dbReference type="SUPFAM" id="SSF46785">
    <property type="entry name" value="Winged helix' DNA-binding domain"/>
    <property type="match status" value="1"/>
</dbReference>
<dbReference type="Pfam" id="PF00126">
    <property type="entry name" value="HTH_1"/>
    <property type="match status" value="1"/>
</dbReference>
<dbReference type="Pfam" id="PF03466">
    <property type="entry name" value="LysR_substrate"/>
    <property type="match status" value="1"/>
</dbReference>
<dbReference type="PANTHER" id="PTHR30419:SF8">
    <property type="entry name" value="NITROGEN ASSIMILATION TRANSCRIPTIONAL ACTIVATOR-RELATED"/>
    <property type="match status" value="1"/>
</dbReference>
<dbReference type="KEGG" id="axy:AXYL_06715"/>
<dbReference type="eggNOG" id="COG0583">
    <property type="taxonomic scope" value="Bacteria"/>
</dbReference>
<dbReference type="PANTHER" id="PTHR30419">
    <property type="entry name" value="HTH-TYPE TRANSCRIPTIONAL REGULATOR YBHD"/>
    <property type="match status" value="1"/>
</dbReference>
<evidence type="ECO:0000256" key="3">
    <source>
        <dbReference type="ARBA" id="ARBA00023125"/>
    </source>
</evidence>
<gene>
    <name evidence="6" type="ordered locus">AXYL_06715</name>
</gene>
<geneLocation type="plasmid" evidence="6 7">
    <name>pA82</name>
</geneLocation>
<evidence type="ECO:0000256" key="2">
    <source>
        <dbReference type="ARBA" id="ARBA00023015"/>
    </source>
</evidence>
<dbReference type="InterPro" id="IPR000847">
    <property type="entry name" value="LysR_HTH_N"/>
</dbReference>